<comment type="caution">
    <text evidence="2">The sequence shown here is derived from an EMBL/GenBank/DDBJ whole genome shotgun (WGS) entry which is preliminary data.</text>
</comment>
<evidence type="ECO:0000256" key="1">
    <source>
        <dbReference type="SAM" id="MobiDB-lite"/>
    </source>
</evidence>
<feature type="region of interest" description="Disordered" evidence="1">
    <location>
        <begin position="98"/>
        <end position="124"/>
    </location>
</feature>
<organism evidence="2">
    <name type="scientific">bioreactor metagenome</name>
    <dbReference type="NCBI Taxonomy" id="1076179"/>
    <lineage>
        <taxon>unclassified sequences</taxon>
        <taxon>metagenomes</taxon>
        <taxon>ecological metagenomes</taxon>
    </lineage>
</organism>
<protein>
    <submittedName>
        <fullName evidence="2">Uncharacterized protein</fullName>
    </submittedName>
</protein>
<sequence length="124" mass="12679">MANGPLKGGPGGGIFQWLLVLAFFGQVGDPGLDRVIGSRSQLHAGLNDDIPAGFYPGGPVAQFQLIPGQHLLLPLRGDDGDGFQNMAHLPVIGTGVHKDGAAQGSRDAAGKLQSGQVMSQGQIG</sequence>
<reference evidence="2" key="1">
    <citation type="submission" date="2019-08" db="EMBL/GenBank/DDBJ databases">
        <authorList>
            <person name="Kucharzyk K."/>
            <person name="Murdoch R.W."/>
            <person name="Higgins S."/>
            <person name="Loffler F."/>
        </authorList>
    </citation>
    <scope>NUCLEOTIDE SEQUENCE</scope>
</reference>
<dbReference type="AlphaFoldDB" id="A0A645HDZ7"/>
<accession>A0A645HDZ7</accession>
<proteinExistence type="predicted"/>
<gene>
    <name evidence="2" type="ORF">SDC9_181817</name>
</gene>
<name>A0A645HDZ7_9ZZZZ</name>
<feature type="compositionally biased region" description="Polar residues" evidence="1">
    <location>
        <begin position="113"/>
        <end position="124"/>
    </location>
</feature>
<dbReference type="EMBL" id="VSSQ01087300">
    <property type="protein sequence ID" value="MPN34324.1"/>
    <property type="molecule type" value="Genomic_DNA"/>
</dbReference>
<evidence type="ECO:0000313" key="2">
    <source>
        <dbReference type="EMBL" id="MPN34324.1"/>
    </source>
</evidence>